<dbReference type="KEGG" id="aji:C0Z10_03195"/>
<sequence length="159" mass="16455">MSCSAGHRPRSRSSQWSGAVTTTGPGGVPTGVGSLGTVKELPPSSRYVARASEPVTDADRTEINTWLNDAFSAGTLDEQTFQHHLDALYAATTLGDLAPVVADLPARATHNVPQNIEQSTAAPGELTPSRPMSGRTMATLVGGGGLVVVLLIIILAILL</sequence>
<dbReference type="Pfam" id="PF08044">
    <property type="entry name" value="DUF1707"/>
    <property type="match status" value="1"/>
</dbReference>
<gene>
    <name evidence="3" type="ORF">C0Z10_03195</name>
</gene>
<name>A0A3Q9UHJ2_9ACTN</name>
<dbReference type="EMBL" id="CP025570">
    <property type="protein sequence ID" value="AZZ38918.1"/>
    <property type="molecule type" value="Genomic_DNA"/>
</dbReference>
<keyword evidence="2" id="KW-0812">Transmembrane</keyword>
<protein>
    <submittedName>
        <fullName evidence="3">DUF1707 domain-containing protein</fullName>
    </submittedName>
</protein>
<feature type="transmembrane region" description="Helical" evidence="2">
    <location>
        <begin position="137"/>
        <end position="158"/>
    </location>
</feature>
<feature type="compositionally biased region" description="Gly residues" evidence="1">
    <location>
        <begin position="24"/>
        <end position="34"/>
    </location>
</feature>
<dbReference type="OrthoDB" id="3748531at2"/>
<keyword evidence="2" id="KW-1133">Transmembrane helix</keyword>
<feature type="region of interest" description="Disordered" evidence="1">
    <location>
        <begin position="1"/>
        <end position="40"/>
    </location>
</feature>
<dbReference type="Proteomes" id="UP000285875">
    <property type="component" value="Chromosome"/>
</dbReference>
<evidence type="ECO:0000256" key="2">
    <source>
        <dbReference type="SAM" id="Phobius"/>
    </source>
</evidence>
<dbReference type="AlphaFoldDB" id="A0A3Q9UHJ2"/>
<proteinExistence type="predicted"/>
<accession>A0A3Q9UHJ2</accession>
<evidence type="ECO:0000313" key="3">
    <source>
        <dbReference type="EMBL" id="AZZ38918.1"/>
    </source>
</evidence>
<dbReference type="InterPro" id="IPR012551">
    <property type="entry name" value="DUF1707_SHOCT-like"/>
</dbReference>
<keyword evidence="2" id="KW-0472">Membrane</keyword>
<organism evidence="3 4">
    <name type="scientific">Acidipropionibacterium jensenii</name>
    <dbReference type="NCBI Taxonomy" id="1749"/>
    <lineage>
        <taxon>Bacteria</taxon>
        <taxon>Bacillati</taxon>
        <taxon>Actinomycetota</taxon>
        <taxon>Actinomycetes</taxon>
        <taxon>Propionibacteriales</taxon>
        <taxon>Propionibacteriaceae</taxon>
        <taxon>Acidipropionibacterium</taxon>
    </lineage>
</organism>
<evidence type="ECO:0000256" key="1">
    <source>
        <dbReference type="SAM" id="MobiDB-lite"/>
    </source>
</evidence>
<reference evidence="4" key="1">
    <citation type="submission" date="2017-12" db="EMBL/GenBank/DDBJ databases">
        <title>Whole genome sequencing of Acidipropionibacterium jensenii strains JS279 and JS280.</title>
        <authorList>
            <person name="Deptula P."/>
            <person name="Laine P."/>
            <person name="Smolander O.-P."/>
            <person name="Paulin L."/>
            <person name="Auvinen P."/>
            <person name="Varmanen P."/>
        </authorList>
    </citation>
    <scope>NUCLEOTIDE SEQUENCE [LARGE SCALE GENOMIC DNA]</scope>
    <source>
        <strain evidence="4">JS280</strain>
    </source>
</reference>
<evidence type="ECO:0000313" key="4">
    <source>
        <dbReference type="Proteomes" id="UP000285875"/>
    </source>
</evidence>